<organism evidence="2 3">
    <name type="scientific">Rhizobium sophorae</name>
    <dbReference type="NCBI Taxonomy" id="1535242"/>
    <lineage>
        <taxon>Bacteria</taxon>
        <taxon>Pseudomonadati</taxon>
        <taxon>Pseudomonadota</taxon>
        <taxon>Alphaproteobacteria</taxon>
        <taxon>Hyphomicrobiales</taxon>
        <taxon>Rhizobiaceae</taxon>
        <taxon>Rhizobium/Agrobacterium group</taxon>
        <taxon>Rhizobium</taxon>
    </lineage>
</organism>
<dbReference type="RefSeq" id="WP_171378138.1">
    <property type="nucleotide sequence ID" value="NZ_JABFCN010000061.1"/>
</dbReference>
<evidence type="ECO:0000313" key="3">
    <source>
        <dbReference type="Proteomes" id="UP000519972"/>
    </source>
</evidence>
<reference evidence="2 3" key="1">
    <citation type="submission" date="2020-02" db="EMBL/GenBank/DDBJ databases">
        <authorList>
            <person name="Sun Q."/>
        </authorList>
    </citation>
    <scope>NUCLEOTIDE SEQUENCE [LARGE SCALE GENOMIC DNA]</scope>
    <source>
        <strain evidence="2 3">CCBAU 03386</strain>
    </source>
</reference>
<sequence length="319" mass="36283">MTIGRLIQVPLREVWKHEAYDFTQWLQENIEVVNDALGLNLMNIEREQTAGPFSIDLVAEDENGNKVIIENQLEKSNHDHLGKLITYLTSMGARTAIWIVSEPRPEHVAAIAWLNENSSGTFYLVKVQALKIGDSAPAPLLTVIVAPAEDKSEVARTNKEFAERYDIRLHWWTMLIKRPDAKLHAHLSPKTYSWIGTSSGFRGLAFNYSVTQKDSTAELYIDRGLSAGDESKRIFYMLQERKEEIERSFGAPLIWEPLDNGTTRASRIKYVVQGGYKSDEIEWDSIQAKLVDAMNRLHATFKEPIKQVRQRLGEVSVEG</sequence>
<evidence type="ECO:0000313" key="2">
    <source>
        <dbReference type="EMBL" id="NNU41013.1"/>
    </source>
</evidence>
<proteinExistence type="predicted"/>
<dbReference type="InterPro" id="IPR011856">
    <property type="entry name" value="tRNA_endonuc-like_dom_sf"/>
</dbReference>
<dbReference type="EMBL" id="JABFCN010000061">
    <property type="protein sequence ID" value="NNU41013.1"/>
    <property type="molecule type" value="Genomic_DNA"/>
</dbReference>
<evidence type="ECO:0000259" key="1">
    <source>
        <dbReference type="Pfam" id="PF14088"/>
    </source>
</evidence>
<dbReference type="Pfam" id="PF14088">
    <property type="entry name" value="DUF4268"/>
    <property type="match status" value="1"/>
</dbReference>
<dbReference type="Gene3D" id="3.40.1350.10">
    <property type="match status" value="1"/>
</dbReference>
<dbReference type="AlphaFoldDB" id="A0A7Y3SC74"/>
<dbReference type="InterPro" id="IPR025364">
    <property type="entry name" value="DUF4268"/>
</dbReference>
<feature type="domain" description="DUF4268" evidence="1">
    <location>
        <begin position="167"/>
        <end position="304"/>
    </location>
</feature>
<dbReference type="Proteomes" id="UP000519972">
    <property type="component" value="Unassembled WGS sequence"/>
</dbReference>
<name>A0A7Y3SC74_9HYPH</name>
<accession>A0A7Y3SC74</accession>
<dbReference type="GO" id="GO:0003676">
    <property type="term" value="F:nucleic acid binding"/>
    <property type="evidence" value="ECO:0007669"/>
    <property type="project" value="InterPro"/>
</dbReference>
<gene>
    <name evidence="2" type="ORF">G9X64_31955</name>
</gene>
<protein>
    <submittedName>
        <fullName evidence="2">DUF4268 domain-containing protein</fullName>
    </submittedName>
</protein>
<comment type="caution">
    <text evidence="2">The sequence shown here is derived from an EMBL/GenBank/DDBJ whole genome shotgun (WGS) entry which is preliminary data.</text>
</comment>
<keyword evidence="3" id="KW-1185">Reference proteome</keyword>